<feature type="domain" description="Carbohydrate kinase FGGY C-terminal" evidence="5">
    <location>
        <begin position="304"/>
        <end position="452"/>
    </location>
</feature>
<dbReference type="GO" id="GO:0016301">
    <property type="term" value="F:kinase activity"/>
    <property type="evidence" value="ECO:0007669"/>
    <property type="project" value="UniProtKB-KW"/>
</dbReference>
<dbReference type="Proteomes" id="UP000070257">
    <property type="component" value="Unassembled WGS sequence"/>
</dbReference>
<dbReference type="InterPro" id="IPR018484">
    <property type="entry name" value="FGGY_N"/>
</dbReference>
<dbReference type="GO" id="GO:0005975">
    <property type="term" value="P:carbohydrate metabolic process"/>
    <property type="evidence" value="ECO:0007669"/>
    <property type="project" value="InterPro"/>
</dbReference>
<reference evidence="6 7" key="1">
    <citation type="journal article" date="2016" name="Sci. Rep.">
        <title>Metabolic traits of an uncultured archaeal lineage -MSBL1- from brine pools of the Red Sea.</title>
        <authorList>
            <person name="Mwirichia R."/>
            <person name="Alam I."/>
            <person name="Rashid M."/>
            <person name="Vinu M."/>
            <person name="Ba-Alawi W."/>
            <person name="Anthony Kamau A."/>
            <person name="Kamanda Ngugi D."/>
            <person name="Goker M."/>
            <person name="Klenk H.P."/>
            <person name="Bajic V."/>
            <person name="Stingl U."/>
        </authorList>
    </citation>
    <scope>NUCLEOTIDE SEQUENCE [LARGE SCALE GENOMIC DNA]</scope>
    <source>
        <strain evidence="6">SCGC-AAA259J03</strain>
    </source>
</reference>
<dbReference type="InterPro" id="IPR000577">
    <property type="entry name" value="Carb_kinase_FGGY"/>
</dbReference>
<accession>A0A656YYB2</accession>
<feature type="domain" description="Carbohydrate kinase FGGY N-terminal" evidence="4">
    <location>
        <begin position="3"/>
        <end position="246"/>
    </location>
</feature>
<dbReference type="InterPro" id="IPR018485">
    <property type="entry name" value="FGGY_C"/>
</dbReference>
<keyword evidence="7" id="KW-1185">Reference proteome</keyword>
<proteinExistence type="inferred from homology"/>
<name>A0A656YYB2_9EURY</name>
<keyword evidence="1 3" id="KW-0808">Transferase</keyword>
<comment type="similarity">
    <text evidence="3">Belongs to the FGGY kinase family.</text>
</comment>
<gene>
    <name evidence="6" type="ORF">AKJ39_00290</name>
</gene>
<dbReference type="GO" id="GO:0016773">
    <property type="term" value="F:phosphotransferase activity, alcohol group as acceptor"/>
    <property type="evidence" value="ECO:0007669"/>
    <property type="project" value="InterPro"/>
</dbReference>
<evidence type="ECO:0000256" key="1">
    <source>
        <dbReference type="ARBA" id="ARBA00022679"/>
    </source>
</evidence>
<keyword evidence="2 3" id="KW-0418">Kinase</keyword>
<dbReference type="Pfam" id="PF02782">
    <property type="entry name" value="FGGY_C"/>
    <property type="match status" value="1"/>
</dbReference>
<dbReference type="PANTHER" id="PTHR43095:SF5">
    <property type="entry name" value="XYLULOSE KINASE"/>
    <property type="match status" value="1"/>
</dbReference>
<evidence type="ECO:0000259" key="5">
    <source>
        <dbReference type="Pfam" id="PF02782"/>
    </source>
</evidence>
<dbReference type="PANTHER" id="PTHR43095">
    <property type="entry name" value="SUGAR KINASE"/>
    <property type="match status" value="1"/>
</dbReference>
<dbReference type="CDD" id="cd07808">
    <property type="entry name" value="ASKHA_NBD_FGGY_EcXK-like"/>
    <property type="match status" value="1"/>
</dbReference>
<dbReference type="PROSITE" id="PS00445">
    <property type="entry name" value="FGGY_KINASES_2"/>
    <property type="match status" value="1"/>
</dbReference>
<evidence type="ECO:0008006" key="8">
    <source>
        <dbReference type="Google" id="ProtNLM"/>
    </source>
</evidence>
<dbReference type="AlphaFoldDB" id="A0A656YYB2"/>
<dbReference type="InterPro" id="IPR043129">
    <property type="entry name" value="ATPase_NBD"/>
</dbReference>
<evidence type="ECO:0000256" key="2">
    <source>
        <dbReference type="ARBA" id="ARBA00022777"/>
    </source>
</evidence>
<dbReference type="InterPro" id="IPR050406">
    <property type="entry name" value="FGGY_Carb_Kinase"/>
</dbReference>
<protein>
    <recommendedName>
        <fullName evidence="8">Xylulokinase</fullName>
    </recommendedName>
</protein>
<evidence type="ECO:0000256" key="3">
    <source>
        <dbReference type="RuleBase" id="RU003733"/>
    </source>
</evidence>
<dbReference type="Gene3D" id="3.30.420.40">
    <property type="match status" value="2"/>
</dbReference>
<dbReference type="SUPFAM" id="SSF53067">
    <property type="entry name" value="Actin-like ATPase domain"/>
    <property type="match status" value="2"/>
</dbReference>
<dbReference type="PIRSF" id="PIRSF000538">
    <property type="entry name" value="GlpK"/>
    <property type="match status" value="1"/>
</dbReference>
<dbReference type="InterPro" id="IPR018483">
    <property type="entry name" value="Carb_kinase_FGGY_CS"/>
</dbReference>
<sequence>MFLVGIDIGTGGCGTTVLKEDGEVVSTAFEEYPTQHPKAGWAEQDPQDWITGAKNTLKKVMDNPQISPSEVASICIDGTPHTPVLLDEDEDVIRPPILYTDKRSEEQANYLDREFGDLIFDITYNRPTQTWTMPMLLWVKQKEPETWKKIDRILLPKDYVRLKLCGDSATDFTDAASTLLMDMERKNWSEELCELIELPPDVLPPIVPPTEVAGELKKIGNGENIRKLEGTPVVTGADDVCAENFGAGLIEEGQFSLKLATTGRVSWLTEKPYKYEREQHRIVTYPHVNSETLLSGMAFTSPSESLRWLRDTFAHEEMCVAENMEKSVYELMDIEAETVPEGSKGLIFHPHLGSFVTSVRGNFFGVQSYHRKKHFIRALLEGVSFSLKRGYNILKDEILQERKVQLKQEAVLLGGGARSELWSQIMSDVFGIKMIIPRTADASFGAALIGGIGVDIFDDFGDTLERCQIYSREVKPDSKSNSLYEELFSIYEDIENFLPKVSERLEKIYDQRNSE</sequence>
<evidence type="ECO:0000313" key="7">
    <source>
        <dbReference type="Proteomes" id="UP000070257"/>
    </source>
</evidence>
<organism evidence="6 7">
    <name type="scientific">candidate division MSBL1 archaeon SCGC-AAA259J03</name>
    <dbReference type="NCBI Taxonomy" id="1698269"/>
    <lineage>
        <taxon>Archaea</taxon>
        <taxon>Methanobacteriati</taxon>
        <taxon>Methanobacteriota</taxon>
        <taxon>candidate division MSBL1</taxon>
    </lineage>
</organism>
<comment type="caution">
    <text evidence="6">The sequence shown here is derived from an EMBL/GenBank/DDBJ whole genome shotgun (WGS) entry which is preliminary data.</text>
</comment>
<dbReference type="Pfam" id="PF00370">
    <property type="entry name" value="FGGY_N"/>
    <property type="match status" value="1"/>
</dbReference>
<dbReference type="EMBL" id="LHXT01000002">
    <property type="protein sequence ID" value="KXA98899.1"/>
    <property type="molecule type" value="Genomic_DNA"/>
</dbReference>
<evidence type="ECO:0000259" key="4">
    <source>
        <dbReference type="Pfam" id="PF00370"/>
    </source>
</evidence>
<evidence type="ECO:0000313" key="6">
    <source>
        <dbReference type="EMBL" id="KXA98899.1"/>
    </source>
</evidence>